<feature type="transmembrane region" description="Helical" evidence="16">
    <location>
        <begin position="164"/>
        <end position="182"/>
    </location>
</feature>
<evidence type="ECO:0000256" key="12">
    <source>
        <dbReference type="ARBA" id="ARBA00023136"/>
    </source>
</evidence>
<dbReference type="CDD" id="cd07302">
    <property type="entry name" value="CHD"/>
    <property type="match status" value="2"/>
</dbReference>
<dbReference type="InterPro" id="IPR001054">
    <property type="entry name" value="A/G_cyclase"/>
</dbReference>
<feature type="domain" description="Guanylate cyclase" evidence="17">
    <location>
        <begin position="838"/>
        <end position="1019"/>
    </location>
</feature>
<feature type="transmembrane region" description="Helical" evidence="16">
    <location>
        <begin position="653"/>
        <end position="677"/>
    </location>
</feature>
<evidence type="ECO:0000256" key="7">
    <source>
        <dbReference type="ARBA" id="ARBA00022741"/>
    </source>
</evidence>
<feature type="transmembrane region" description="Helical" evidence="16">
    <location>
        <begin position="105"/>
        <end position="123"/>
    </location>
</feature>
<dbReference type="OrthoDB" id="7846071at2759"/>
<dbReference type="FunFam" id="3.30.70.1230:FF:000024">
    <property type="entry name" value="ACXA, isoform A"/>
    <property type="match status" value="1"/>
</dbReference>
<accession>B3M6M7</accession>
<dbReference type="PROSITE" id="PS50125">
    <property type="entry name" value="GUANYLATE_CYCLASE_2"/>
    <property type="match status" value="2"/>
</dbReference>
<comment type="similarity">
    <text evidence="14">Belongs to the adenylyl cyclase class-4/guanylyl cyclase family.</text>
</comment>
<gene>
    <name evidence="18" type="primary">Dana\GF24905</name>
    <name evidence="18" type="synonym">dana_GLEANR_9590</name>
    <name evidence="18" type="ORF">GF24905</name>
</gene>
<comment type="catalytic activity">
    <reaction evidence="1">
        <text>ATP = 3',5'-cyclic AMP + diphosphate</text>
        <dbReference type="Rhea" id="RHEA:15389"/>
        <dbReference type="ChEBI" id="CHEBI:30616"/>
        <dbReference type="ChEBI" id="CHEBI:33019"/>
        <dbReference type="ChEBI" id="CHEBI:58165"/>
        <dbReference type="EC" id="4.6.1.1"/>
    </reaction>
</comment>
<dbReference type="HOGENOM" id="CLU_001072_2_0_1"/>
<feature type="transmembrane region" description="Helical" evidence="16">
    <location>
        <begin position="78"/>
        <end position="98"/>
    </location>
</feature>
<sequence>MKGTAGKDAACDYHSLTSIRGLEWLQLRKKCSDLNLEGIDDRHRVRAAIFNFARFIIFMEVMLTVHIILMFVMIKDLVWITLLPEFLLILIMPLVWLLSFRDNESYYFVHSMCSWITGILLSLMDITKSVFRKPVFPLVPCYDHLVILSVYTMLPVAYQGYNSIYLGAAVSIIYISFVAWSVDAREASGAAIIAYSSYLVFLNLVLVFFICAREYRFLRVILTRFQLVFQNIALKAVMKKEKDLLESILPRTMVRTLQEDVKTRLQDDDNFARSGSITRKLYIEPFPEVSILVADMVNYTYLTTTLEASDLVEILHELFVNFDLAAKRNRSLRIKFLGDAYNCVAGIPTYFPTHANSCVDQALEMISITKDLSHRRHLSINLRIGVHSGELLAGIIGRIRWQFDIWSKDVDITNRLEVSGRPGMVHVSARTLRLLDDQYLYEEGTEEANQDPILKKAMIHTYLISGRVNDNNYEFTDPEEELVSSSSVTSYRFSLGHIFDDIETKTVREMVHEVEKLPVGREDRFNCKDRGDQMEKLTERYMFNGQVHFLIPIFRSWKREQRFHNQPDNLISYSMALMFLGGLVIFVMGTVDISSNEHLPILVGLLLTLFVLCFVAAYKKLWLQNPRHTVSDYPSFFLSLWLFKLSQLIEDSVFFRSALVIQGVILLYTLTSLRVFACDIAKLEVEIIVSNLLNEHPLMTCFMPWSVTYGVTVILFILLIIDGFPFFLKLIVGAILVASHLGTIHAFYGLAFERSESTFEGLRSDYAHTWYLLSFFIIYALLGRHLAYIKKSCFFMRLRYEDKLKETTFRTHSMKIIMANILPAHVAEVFKERNRHDQLYYENFDKVAVMFASIENCEVDTMGLRALHEFICFFDDLLATYHNKYKIEKIKVMGWTYMVACGLEVDHGADSSLNIPRVSELSSDRRRSNVSVRFGSLEQGEATSVHSQTNEHDDDDMAVIVMADFALGLLRIMRKIQEALKGNLKIGISHGAVMAGVVGLSKPYYDIWGHTVNMASRMTSTGVLNEIQVTLKTALVLRRYNIRCNFRGMTFVKGLGEVPTFLVALEQGLVFLPNHPAEHNQSDYMLFEKLSLRFAPSFVGPISPSSGVGLDEGEDELEEESMETDLLTGGSEISGDC</sequence>
<dbReference type="PANTHER" id="PTHR45627">
    <property type="entry name" value="ADENYLATE CYCLASE TYPE 1"/>
    <property type="match status" value="1"/>
</dbReference>
<feature type="domain" description="Guanylate cyclase" evidence="17">
    <location>
        <begin position="290"/>
        <end position="417"/>
    </location>
</feature>
<evidence type="ECO:0000256" key="1">
    <source>
        <dbReference type="ARBA" id="ARBA00001593"/>
    </source>
</evidence>
<dbReference type="SMART" id="SM00044">
    <property type="entry name" value="CYCc"/>
    <property type="match status" value="2"/>
</dbReference>
<keyword evidence="9" id="KW-0460">Magnesium</keyword>
<dbReference type="Proteomes" id="UP000007801">
    <property type="component" value="Unassembled WGS sequence"/>
</dbReference>
<keyword evidence="5 16" id="KW-0812">Transmembrane</keyword>
<evidence type="ECO:0000256" key="13">
    <source>
        <dbReference type="ARBA" id="ARBA00023239"/>
    </source>
</evidence>
<feature type="transmembrane region" description="Helical" evidence="16">
    <location>
        <begin position="599"/>
        <end position="618"/>
    </location>
</feature>
<dbReference type="SUPFAM" id="SSF55073">
    <property type="entry name" value="Nucleotide cyclase"/>
    <property type="match status" value="2"/>
</dbReference>
<dbReference type="PANTHER" id="PTHR45627:SF23">
    <property type="entry name" value="AT30656P-RELATED"/>
    <property type="match status" value="1"/>
</dbReference>
<dbReference type="EC" id="4.6.1.1" evidence="4"/>
<comment type="cofactor">
    <cofactor evidence="2">
        <name>Mg(2+)</name>
        <dbReference type="ChEBI" id="CHEBI:18420"/>
    </cofactor>
</comment>
<dbReference type="eggNOG" id="KOG3619">
    <property type="taxonomic scope" value="Eukaryota"/>
</dbReference>
<comment type="subcellular location">
    <subcellularLocation>
        <location evidence="3">Membrane</location>
        <topology evidence="3">Multi-pass membrane protein</topology>
    </subcellularLocation>
</comment>
<evidence type="ECO:0000256" key="9">
    <source>
        <dbReference type="ARBA" id="ARBA00022842"/>
    </source>
</evidence>
<protein>
    <recommendedName>
        <fullName evidence="4">adenylate cyclase</fullName>
        <ecNumber evidence="4">4.6.1.1</ecNumber>
    </recommendedName>
</protein>
<evidence type="ECO:0000256" key="15">
    <source>
        <dbReference type="SAM" id="MobiDB-lite"/>
    </source>
</evidence>
<feature type="compositionally biased region" description="Acidic residues" evidence="15">
    <location>
        <begin position="1111"/>
        <end position="1123"/>
    </location>
</feature>
<keyword evidence="13 14" id="KW-0456">Lyase</keyword>
<dbReference type="GO" id="GO:0046872">
    <property type="term" value="F:metal ion binding"/>
    <property type="evidence" value="ECO:0007669"/>
    <property type="project" value="UniProtKB-KW"/>
</dbReference>
<evidence type="ECO:0000256" key="3">
    <source>
        <dbReference type="ARBA" id="ARBA00004141"/>
    </source>
</evidence>
<keyword evidence="7" id="KW-0547">Nucleotide-binding</keyword>
<evidence type="ECO:0000256" key="8">
    <source>
        <dbReference type="ARBA" id="ARBA00022840"/>
    </source>
</evidence>
<evidence type="ECO:0000256" key="11">
    <source>
        <dbReference type="ARBA" id="ARBA00022998"/>
    </source>
</evidence>
<feature type="transmembrane region" description="Helical" evidence="16">
    <location>
        <begin position="726"/>
        <end position="748"/>
    </location>
</feature>
<keyword evidence="12 16" id="KW-0472">Membrane</keyword>
<dbReference type="AlphaFoldDB" id="B3M6M7"/>
<keyword evidence="11" id="KW-0115">cAMP biosynthesis</keyword>
<keyword evidence="8" id="KW-0067">ATP-binding</keyword>
<dbReference type="SMR" id="B3M6M7"/>
<dbReference type="GeneID" id="6507533"/>
<feature type="transmembrane region" description="Helical" evidence="16">
    <location>
        <begin position="135"/>
        <end position="157"/>
    </location>
</feature>
<dbReference type="STRING" id="7217.B3M6M7"/>
<evidence type="ECO:0000256" key="5">
    <source>
        <dbReference type="ARBA" id="ARBA00022692"/>
    </source>
</evidence>
<evidence type="ECO:0000259" key="17">
    <source>
        <dbReference type="PROSITE" id="PS50125"/>
    </source>
</evidence>
<reference evidence="18 19" key="1">
    <citation type="journal article" date="2007" name="Nature">
        <title>Evolution of genes and genomes on the Drosophila phylogeny.</title>
        <authorList>
            <consortium name="Drosophila 12 Genomes Consortium"/>
            <person name="Clark A.G."/>
            <person name="Eisen M.B."/>
            <person name="Smith D.R."/>
            <person name="Bergman C.M."/>
            <person name="Oliver B."/>
            <person name="Markow T.A."/>
            <person name="Kaufman T.C."/>
            <person name="Kellis M."/>
            <person name="Gelbart W."/>
            <person name="Iyer V.N."/>
            <person name="Pollard D.A."/>
            <person name="Sackton T.B."/>
            <person name="Larracuente A.M."/>
            <person name="Singh N.D."/>
            <person name="Abad J.P."/>
            <person name="Abt D.N."/>
            <person name="Adryan B."/>
            <person name="Aguade M."/>
            <person name="Akashi H."/>
            <person name="Anderson W.W."/>
            <person name="Aquadro C.F."/>
            <person name="Ardell D.H."/>
            <person name="Arguello R."/>
            <person name="Artieri C.G."/>
            <person name="Barbash D.A."/>
            <person name="Barker D."/>
            <person name="Barsanti P."/>
            <person name="Batterham P."/>
            <person name="Batzoglou S."/>
            <person name="Begun D."/>
            <person name="Bhutkar A."/>
            <person name="Blanco E."/>
            <person name="Bosak S.A."/>
            <person name="Bradley R.K."/>
            <person name="Brand A.D."/>
            <person name="Brent M.R."/>
            <person name="Brooks A.N."/>
            <person name="Brown R.H."/>
            <person name="Butlin R.K."/>
            <person name="Caggese C."/>
            <person name="Calvi B.R."/>
            <person name="Bernardo de Carvalho A."/>
            <person name="Caspi A."/>
            <person name="Castrezana S."/>
            <person name="Celniker S.E."/>
            <person name="Chang J.L."/>
            <person name="Chapple C."/>
            <person name="Chatterji S."/>
            <person name="Chinwalla A."/>
            <person name="Civetta A."/>
            <person name="Clifton S.W."/>
            <person name="Comeron J.M."/>
            <person name="Costello J.C."/>
            <person name="Coyne J.A."/>
            <person name="Daub J."/>
            <person name="David R.G."/>
            <person name="Delcher A.L."/>
            <person name="Delehaunty K."/>
            <person name="Do C.B."/>
            <person name="Ebling H."/>
            <person name="Edwards K."/>
            <person name="Eickbush T."/>
            <person name="Evans J.D."/>
            <person name="Filipski A."/>
            <person name="Findeiss S."/>
            <person name="Freyhult E."/>
            <person name="Fulton L."/>
            <person name="Fulton R."/>
            <person name="Garcia A.C."/>
            <person name="Gardiner A."/>
            <person name="Garfield D.A."/>
            <person name="Garvin B.E."/>
            <person name="Gibson G."/>
            <person name="Gilbert D."/>
            <person name="Gnerre S."/>
            <person name="Godfrey J."/>
            <person name="Good R."/>
            <person name="Gotea V."/>
            <person name="Gravely B."/>
            <person name="Greenberg A.J."/>
            <person name="Griffiths-Jones S."/>
            <person name="Gross S."/>
            <person name="Guigo R."/>
            <person name="Gustafson E.A."/>
            <person name="Haerty W."/>
            <person name="Hahn M.W."/>
            <person name="Halligan D.L."/>
            <person name="Halpern A.L."/>
            <person name="Halter G.M."/>
            <person name="Han M.V."/>
            <person name="Heger A."/>
            <person name="Hillier L."/>
            <person name="Hinrichs A.S."/>
            <person name="Holmes I."/>
            <person name="Hoskins R.A."/>
            <person name="Hubisz M.J."/>
            <person name="Hultmark D."/>
            <person name="Huntley M.A."/>
            <person name="Jaffe D.B."/>
            <person name="Jagadeeshan S."/>
            <person name="Jeck W.R."/>
            <person name="Johnson J."/>
            <person name="Jones C.D."/>
            <person name="Jordan W.C."/>
            <person name="Karpen G.H."/>
            <person name="Kataoka E."/>
            <person name="Keightley P.D."/>
            <person name="Kheradpour P."/>
            <person name="Kirkness E.F."/>
            <person name="Koerich L.B."/>
            <person name="Kristiansen K."/>
            <person name="Kudrna D."/>
            <person name="Kulathinal R.J."/>
            <person name="Kumar S."/>
            <person name="Kwok R."/>
            <person name="Lander E."/>
            <person name="Langley C.H."/>
            <person name="Lapoint R."/>
            <person name="Lazzaro B.P."/>
            <person name="Lee S.J."/>
            <person name="Levesque L."/>
            <person name="Li R."/>
            <person name="Lin C.F."/>
            <person name="Lin M.F."/>
            <person name="Lindblad-Toh K."/>
            <person name="Llopart A."/>
            <person name="Long M."/>
            <person name="Low L."/>
            <person name="Lozovsky E."/>
            <person name="Lu J."/>
            <person name="Luo M."/>
            <person name="Machado C.A."/>
            <person name="Makalowski W."/>
            <person name="Marzo M."/>
            <person name="Matsuda M."/>
            <person name="Matzkin L."/>
            <person name="McAllister B."/>
            <person name="McBride C.S."/>
            <person name="McKernan B."/>
            <person name="McKernan K."/>
            <person name="Mendez-Lago M."/>
            <person name="Minx P."/>
            <person name="Mollenhauer M.U."/>
            <person name="Montooth K."/>
            <person name="Mount S.M."/>
            <person name="Mu X."/>
            <person name="Myers E."/>
            <person name="Negre B."/>
            <person name="Newfeld S."/>
            <person name="Nielsen R."/>
            <person name="Noor M.A."/>
            <person name="O'Grady P."/>
            <person name="Pachter L."/>
            <person name="Papaceit M."/>
            <person name="Parisi M.J."/>
            <person name="Parisi M."/>
            <person name="Parts L."/>
            <person name="Pedersen J.S."/>
            <person name="Pesole G."/>
            <person name="Phillippy A.M."/>
            <person name="Ponting C.P."/>
            <person name="Pop M."/>
            <person name="Porcelli D."/>
            <person name="Powell J.R."/>
            <person name="Prohaska S."/>
            <person name="Pruitt K."/>
            <person name="Puig M."/>
            <person name="Quesneville H."/>
            <person name="Ram K.R."/>
            <person name="Rand D."/>
            <person name="Rasmussen M.D."/>
            <person name="Reed L.K."/>
            <person name="Reenan R."/>
            <person name="Reily A."/>
            <person name="Remington K.A."/>
            <person name="Rieger T.T."/>
            <person name="Ritchie M.G."/>
            <person name="Robin C."/>
            <person name="Rogers Y.H."/>
            <person name="Rohde C."/>
            <person name="Rozas J."/>
            <person name="Rubenfield M.J."/>
            <person name="Ruiz A."/>
            <person name="Russo S."/>
            <person name="Salzberg S.L."/>
            <person name="Sanchez-Gracia A."/>
            <person name="Saranga D.J."/>
            <person name="Sato H."/>
            <person name="Schaeffer S.W."/>
            <person name="Schatz M.C."/>
            <person name="Schlenke T."/>
            <person name="Schwartz R."/>
            <person name="Segarra C."/>
            <person name="Singh R.S."/>
            <person name="Sirot L."/>
            <person name="Sirota M."/>
            <person name="Sisneros N.B."/>
            <person name="Smith C.D."/>
            <person name="Smith T.F."/>
            <person name="Spieth J."/>
            <person name="Stage D.E."/>
            <person name="Stark A."/>
            <person name="Stephan W."/>
            <person name="Strausberg R.L."/>
            <person name="Strempel S."/>
            <person name="Sturgill D."/>
            <person name="Sutton G."/>
            <person name="Sutton G.G."/>
            <person name="Tao W."/>
            <person name="Teichmann S."/>
            <person name="Tobari Y.N."/>
            <person name="Tomimura Y."/>
            <person name="Tsolas J.M."/>
            <person name="Valente V.L."/>
            <person name="Venter E."/>
            <person name="Venter J.C."/>
            <person name="Vicario S."/>
            <person name="Vieira F.G."/>
            <person name="Vilella A.J."/>
            <person name="Villasante A."/>
            <person name="Walenz B."/>
            <person name="Wang J."/>
            <person name="Wasserman M."/>
            <person name="Watts T."/>
            <person name="Wilson D."/>
            <person name="Wilson R.K."/>
            <person name="Wing R.A."/>
            <person name="Wolfner M.F."/>
            <person name="Wong A."/>
            <person name="Wong G.K."/>
            <person name="Wu C.I."/>
            <person name="Wu G."/>
            <person name="Yamamoto D."/>
            <person name="Yang H.P."/>
            <person name="Yang S.P."/>
            <person name="Yorke J.A."/>
            <person name="Yoshida K."/>
            <person name="Zdobnov E."/>
            <person name="Zhang P."/>
            <person name="Zhang Y."/>
            <person name="Zimin A.V."/>
            <person name="Baldwin J."/>
            <person name="Abdouelleil A."/>
            <person name="Abdulkadir J."/>
            <person name="Abebe A."/>
            <person name="Abera B."/>
            <person name="Abreu J."/>
            <person name="Acer S.C."/>
            <person name="Aftuck L."/>
            <person name="Alexander A."/>
            <person name="An P."/>
            <person name="Anderson E."/>
            <person name="Anderson S."/>
            <person name="Arachi H."/>
            <person name="Azer M."/>
            <person name="Bachantsang P."/>
            <person name="Barry A."/>
            <person name="Bayul T."/>
            <person name="Berlin A."/>
            <person name="Bessette D."/>
            <person name="Bloom T."/>
            <person name="Blye J."/>
            <person name="Boguslavskiy L."/>
            <person name="Bonnet C."/>
            <person name="Boukhgalter B."/>
            <person name="Bourzgui I."/>
            <person name="Brown A."/>
            <person name="Cahill P."/>
            <person name="Channer S."/>
            <person name="Cheshatsang Y."/>
            <person name="Chuda L."/>
            <person name="Citroen M."/>
            <person name="Collymore A."/>
            <person name="Cooke P."/>
            <person name="Costello M."/>
            <person name="D'Aco K."/>
            <person name="Daza R."/>
            <person name="De Haan G."/>
            <person name="DeGray S."/>
            <person name="DeMaso C."/>
            <person name="Dhargay N."/>
            <person name="Dooley K."/>
            <person name="Dooley E."/>
            <person name="Doricent M."/>
            <person name="Dorje P."/>
            <person name="Dorjee K."/>
            <person name="Dupes A."/>
            <person name="Elong R."/>
            <person name="Falk J."/>
            <person name="Farina A."/>
            <person name="Faro S."/>
            <person name="Ferguson D."/>
            <person name="Fisher S."/>
            <person name="Foley C.D."/>
            <person name="Franke A."/>
            <person name="Friedrich D."/>
            <person name="Gadbois L."/>
            <person name="Gearin G."/>
            <person name="Gearin C.R."/>
            <person name="Giannoukos G."/>
            <person name="Goode T."/>
            <person name="Graham J."/>
            <person name="Grandbois E."/>
            <person name="Grewal S."/>
            <person name="Gyaltsen K."/>
            <person name="Hafez N."/>
            <person name="Hagos B."/>
            <person name="Hall J."/>
            <person name="Henson C."/>
            <person name="Hollinger A."/>
            <person name="Honan T."/>
            <person name="Huard M.D."/>
            <person name="Hughes L."/>
            <person name="Hurhula B."/>
            <person name="Husby M.E."/>
            <person name="Kamat A."/>
            <person name="Kanga B."/>
            <person name="Kashin S."/>
            <person name="Khazanovich D."/>
            <person name="Kisner P."/>
            <person name="Lance K."/>
            <person name="Lara M."/>
            <person name="Lee W."/>
            <person name="Lennon N."/>
            <person name="Letendre F."/>
            <person name="LeVine R."/>
            <person name="Lipovsky A."/>
            <person name="Liu X."/>
            <person name="Liu J."/>
            <person name="Liu S."/>
            <person name="Lokyitsang T."/>
            <person name="Lokyitsang Y."/>
            <person name="Lubonja R."/>
            <person name="Lui A."/>
            <person name="MacDonald P."/>
            <person name="Magnisalis V."/>
            <person name="Maru K."/>
            <person name="Matthews C."/>
            <person name="McCusker W."/>
            <person name="McDonough S."/>
            <person name="Mehta T."/>
            <person name="Meldrim J."/>
            <person name="Meneus L."/>
            <person name="Mihai O."/>
            <person name="Mihalev A."/>
            <person name="Mihova T."/>
            <person name="Mittelman R."/>
            <person name="Mlenga V."/>
            <person name="Montmayeur A."/>
            <person name="Mulrain L."/>
            <person name="Navidi A."/>
            <person name="Naylor J."/>
            <person name="Negash T."/>
            <person name="Nguyen T."/>
            <person name="Nguyen N."/>
            <person name="Nicol R."/>
            <person name="Norbu C."/>
            <person name="Norbu N."/>
            <person name="Novod N."/>
            <person name="O'Neill B."/>
            <person name="Osman S."/>
            <person name="Markiewicz E."/>
            <person name="Oyono O.L."/>
            <person name="Patti C."/>
            <person name="Phunkhang P."/>
            <person name="Pierre F."/>
            <person name="Priest M."/>
            <person name="Raghuraman S."/>
            <person name="Rege F."/>
            <person name="Reyes R."/>
            <person name="Rise C."/>
            <person name="Rogov P."/>
            <person name="Ross K."/>
            <person name="Ryan E."/>
            <person name="Settipalli S."/>
            <person name="Shea T."/>
            <person name="Sherpa N."/>
            <person name="Shi L."/>
            <person name="Shih D."/>
            <person name="Sparrow T."/>
            <person name="Spaulding J."/>
            <person name="Stalker J."/>
            <person name="Stange-Thomann N."/>
            <person name="Stavropoulos S."/>
            <person name="Stone C."/>
            <person name="Strader C."/>
            <person name="Tesfaye S."/>
            <person name="Thomson T."/>
            <person name="Thoulutsang Y."/>
            <person name="Thoulutsang D."/>
            <person name="Topham K."/>
            <person name="Topping I."/>
            <person name="Tsamla T."/>
            <person name="Vassiliev H."/>
            <person name="Vo A."/>
            <person name="Wangchuk T."/>
            <person name="Wangdi T."/>
            <person name="Weiand M."/>
            <person name="Wilkinson J."/>
            <person name="Wilson A."/>
            <person name="Yadav S."/>
            <person name="Young G."/>
            <person name="Yu Q."/>
            <person name="Zembek L."/>
            <person name="Zhong D."/>
            <person name="Zimmer A."/>
            <person name="Zwirko Z."/>
            <person name="Jaffe D.B."/>
            <person name="Alvarez P."/>
            <person name="Brockman W."/>
            <person name="Butler J."/>
            <person name="Chin C."/>
            <person name="Gnerre S."/>
            <person name="Grabherr M."/>
            <person name="Kleber M."/>
            <person name="Mauceli E."/>
            <person name="MacCallum I."/>
        </authorList>
    </citation>
    <scope>NUCLEOTIDE SEQUENCE [LARGE SCALE GENOMIC DNA]</scope>
    <source>
        <strain evidence="19">Tucson 14024-0371.13</strain>
    </source>
</reference>
<dbReference type="EMBL" id="CH902618">
    <property type="protein sequence ID" value="EDV38677.2"/>
    <property type="molecule type" value="Genomic_DNA"/>
</dbReference>
<dbReference type="GO" id="GO:0005524">
    <property type="term" value="F:ATP binding"/>
    <property type="evidence" value="ECO:0007669"/>
    <property type="project" value="UniProtKB-KW"/>
</dbReference>
<keyword evidence="10 16" id="KW-1133">Transmembrane helix</keyword>
<evidence type="ECO:0000256" key="16">
    <source>
        <dbReference type="SAM" id="Phobius"/>
    </source>
</evidence>
<keyword evidence="6" id="KW-0479">Metal-binding</keyword>
<dbReference type="Pfam" id="PF00211">
    <property type="entry name" value="Guanylate_cyc"/>
    <property type="match status" value="2"/>
</dbReference>
<evidence type="ECO:0000256" key="2">
    <source>
        <dbReference type="ARBA" id="ARBA00001946"/>
    </source>
</evidence>
<dbReference type="GO" id="GO:0007189">
    <property type="term" value="P:adenylate cyclase-activating G protein-coupled receptor signaling pathway"/>
    <property type="evidence" value="ECO:0007669"/>
    <property type="project" value="TreeGrafter"/>
</dbReference>
<feature type="transmembrane region" description="Helical" evidence="16">
    <location>
        <begin position="52"/>
        <end position="72"/>
    </location>
</feature>
<dbReference type="GO" id="GO:0006171">
    <property type="term" value="P:cAMP biosynthetic process"/>
    <property type="evidence" value="ECO:0007669"/>
    <property type="project" value="UniProtKB-KW"/>
</dbReference>
<dbReference type="InterPro" id="IPR029787">
    <property type="entry name" value="Nucleotide_cyclase"/>
</dbReference>
<proteinExistence type="inferred from homology"/>
<feature type="transmembrane region" description="Helical" evidence="16">
    <location>
        <begin position="188"/>
        <end position="212"/>
    </location>
</feature>
<evidence type="ECO:0000256" key="10">
    <source>
        <dbReference type="ARBA" id="ARBA00022989"/>
    </source>
</evidence>
<name>B3M6M7_DROAN</name>
<dbReference type="GO" id="GO:0005886">
    <property type="term" value="C:plasma membrane"/>
    <property type="evidence" value="ECO:0007669"/>
    <property type="project" value="TreeGrafter"/>
</dbReference>
<dbReference type="InParanoid" id="B3M6M7"/>
<dbReference type="GO" id="GO:0035556">
    <property type="term" value="P:intracellular signal transduction"/>
    <property type="evidence" value="ECO:0007669"/>
    <property type="project" value="InterPro"/>
</dbReference>
<dbReference type="KEGG" id="dan:6507533"/>
<dbReference type="PROSITE" id="PS00452">
    <property type="entry name" value="GUANYLATE_CYCLASE_1"/>
    <property type="match status" value="1"/>
</dbReference>
<feature type="transmembrane region" description="Helical" evidence="16">
    <location>
        <begin position="570"/>
        <end position="593"/>
    </location>
</feature>
<keyword evidence="19" id="KW-1185">Reference proteome</keyword>
<dbReference type="FunCoup" id="B3M6M7">
    <property type="interactions" value="85"/>
</dbReference>
<evidence type="ECO:0000256" key="4">
    <source>
        <dbReference type="ARBA" id="ARBA00012201"/>
    </source>
</evidence>
<evidence type="ECO:0000313" key="19">
    <source>
        <dbReference type="Proteomes" id="UP000007801"/>
    </source>
</evidence>
<organism evidence="18 19">
    <name type="scientific">Drosophila ananassae</name>
    <name type="common">Fruit fly</name>
    <dbReference type="NCBI Taxonomy" id="7217"/>
    <lineage>
        <taxon>Eukaryota</taxon>
        <taxon>Metazoa</taxon>
        <taxon>Ecdysozoa</taxon>
        <taxon>Arthropoda</taxon>
        <taxon>Hexapoda</taxon>
        <taxon>Insecta</taxon>
        <taxon>Pterygota</taxon>
        <taxon>Neoptera</taxon>
        <taxon>Endopterygota</taxon>
        <taxon>Diptera</taxon>
        <taxon>Brachycera</taxon>
        <taxon>Muscomorpha</taxon>
        <taxon>Ephydroidea</taxon>
        <taxon>Drosophilidae</taxon>
        <taxon>Drosophila</taxon>
        <taxon>Sophophora</taxon>
    </lineage>
</organism>
<feature type="region of interest" description="Disordered" evidence="15">
    <location>
        <begin position="1105"/>
        <end position="1137"/>
    </location>
</feature>
<evidence type="ECO:0000256" key="14">
    <source>
        <dbReference type="RuleBase" id="RU000405"/>
    </source>
</evidence>
<feature type="transmembrane region" description="Helical" evidence="16">
    <location>
        <begin position="697"/>
        <end position="719"/>
    </location>
</feature>
<dbReference type="Gene3D" id="3.30.70.1230">
    <property type="entry name" value="Nucleotide cyclase"/>
    <property type="match status" value="2"/>
</dbReference>
<evidence type="ECO:0000313" key="18">
    <source>
        <dbReference type="EMBL" id="EDV38677.2"/>
    </source>
</evidence>
<feature type="transmembrane region" description="Helical" evidence="16">
    <location>
        <begin position="768"/>
        <end position="789"/>
    </location>
</feature>
<evidence type="ECO:0000256" key="6">
    <source>
        <dbReference type="ARBA" id="ARBA00022723"/>
    </source>
</evidence>
<dbReference type="InterPro" id="IPR018297">
    <property type="entry name" value="A/G_cyclase_CS"/>
</dbReference>
<dbReference type="GO" id="GO:0004016">
    <property type="term" value="F:adenylate cyclase activity"/>
    <property type="evidence" value="ECO:0007669"/>
    <property type="project" value="UniProtKB-EC"/>
</dbReference>